<keyword evidence="4" id="KW-1185">Reference proteome</keyword>
<dbReference type="AlphaFoldDB" id="A0A2P5GJI4"/>
<evidence type="ECO:0000256" key="1">
    <source>
        <dbReference type="SAM" id="Phobius"/>
    </source>
</evidence>
<feature type="transmembrane region" description="Helical" evidence="1">
    <location>
        <begin position="68"/>
        <end position="86"/>
    </location>
</feature>
<dbReference type="EMBL" id="PQGD01000022">
    <property type="protein sequence ID" value="POP43965.1"/>
    <property type="molecule type" value="Genomic_DNA"/>
</dbReference>
<keyword evidence="1" id="KW-1133">Transmembrane helix</keyword>
<protein>
    <submittedName>
        <fullName evidence="3">Uncharacterized protein</fullName>
    </submittedName>
</protein>
<feature type="transmembrane region" description="Helical" evidence="1">
    <location>
        <begin position="7"/>
        <end position="25"/>
    </location>
</feature>
<evidence type="ECO:0000313" key="4">
    <source>
        <dbReference type="Proteomes" id="UP000237073"/>
    </source>
</evidence>
<reference evidence="4 5" key="1">
    <citation type="submission" date="2018-01" db="EMBL/GenBank/DDBJ databases">
        <title>Superficieibacter electus gen. nov., sp. nov., an extended-spectrum beta-lactamase possessing member of the Enterobacteriaceae family, isolated from intensive care unit surfaces.</title>
        <authorList>
            <person name="Potter R.F."/>
            <person name="D'Souza A.W."/>
        </authorList>
    </citation>
    <scope>NUCLEOTIDE SEQUENCE [LARGE SCALE GENOMIC DNA]</scope>
    <source>
        <strain evidence="3 5">BP-1</strain>
        <strain evidence="2 4">BP-2</strain>
    </source>
</reference>
<feature type="transmembrane region" description="Helical" evidence="1">
    <location>
        <begin position="98"/>
        <end position="120"/>
    </location>
</feature>
<proteinExistence type="predicted"/>
<dbReference type="RefSeq" id="WP_103678309.1">
    <property type="nucleotide sequence ID" value="NZ_PQGD01000022.1"/>
</dbReference>
<dbReference type="EMBL" id="PQGE01000026">
    <property type="protein sequence ID" value="POP41524.1"/>
    <property type="molecule type" value="Genomic_DNA"/>
</dbReference>
<gene>
    <name evidence="3" type="ORF">CHU32_22445</name>
    <name evidence="2" type="ORF">CHU33_22910</name>
</gene>
<evidence type="ECO:0000313" key="3">
    <source>
        <dbReference type="EMBL" id="POP43965.1"/>
    </source>
</evidence>
<organism evidence="3 5">
    <name type="scientific">Superficieibacter electus</name>
    <dbReference type="NCBI Taxonomy" id="2022662"/>
    <lineage>
        <taxon>Bacteria</taxon>
        <taxon>Pseudomonadati</taxon>
        <taxon>Pseudomonadota</taxon>
        <taxon>Gammaproteobacteria</taxon>
        <taxon>Enterobacterales</taxon>
        <taxon>Enterobacteriaceae</taxon>
        <taxon>Superficieibacter</taxon>
    </lineage>
</organism>
<name>A0A2P5GJI4_9ENTR</name>
<dbReference type="OrthoDB" id="8613692at2"/>
<evidence type="ECO:0000313" key="5">
    <source>
        <dbReference type="Proteomes" id="UP000247005"/>
    </source>
</evidence>
<keyword evidence="1" id="KW-0812">Transmembrane</keyword>
<evidence type="ECO:0000313" key="2">
    <source>
        <dbReference type="EMBL" id="POP41524.1"/>
    </source>
</evidence>
<comment type="caution">
    <text evidence="3">The sequence shown here is derived from an EMBL/GenBank/DDBJ whole genome shotgun (WGS) entry which is preliminary data.</text>
</comment>
<dbReference type="Proteomes" id="UP000247005">
    <property type="component" value="Unassembled WGS sequence"/>
</dbReference>
<sequence length="204" mass="24004">MKMKTQFSISAFSLFTISLLFPLLVELHVPLKHGEVVVLIENGQAVWLLFCAIFTAWYIKSMPHEEKVFWLWAMVWWIVLLGRSTSWGRNYFPDEPRLIFRAISVLLISILILPVIFSNILRKKIIIKFRSVRLPVWMSLLVVTTYLIADSVEHHRFIAPLFLHDTRYTDLIEELYETIFMLGLFEVSLDVMKDEKKRLLNSST</sequence>
<accession>A0A2P5GJI4</accession>
<dbReference type="Proteomes" id="UP000237073">
    <property type="component" value="Unassembled WGS sequence"/>
</dbReference>
<feature type="transmembrane region" description="Helical" evidence="1">
    <location>
        <begin position="37"/>
        <end position="59"/>
    </location>
</feature>
<keyword evidence="1" id="KW-0472">Membrane</keyword>